<name>A0A150M3T6_9BACI</name>
<proteinExistence type="predicted"/>
<dbReference type="EMBL" id="LQYT01000043">
    <property type="protein sequence ID" value="KYD19264.1"/>
    <property type="molecule type" value="Genomic_DNA"/>
</dbReference>
<reference evidence="1 2" key="1">
    <citation type="submission" date="2016-01" db="EMBL/GenBank/DDBJ databases">
        <title>Draft Genome Sequences of Seven Thermophilic Sporeformers Isolated from Foods.</title>
        <authorList>
            <person name="Berendsen E.M."/>
            <person name="Wells-Bennik M.H."/>
            <person name="Krawcyk A.O."/>
            <person name="De Jong A."/>
            <person name="Holsappel S."/>
            <person name="Eijlander R.T."/>
            <person name="Kuipers O.P."/>
        </authorList>
    </citation>
    <scope>NUCLEOTIDE SEQUENCE [LARGE SCALE GENOMIC DNA]</scope>
    <source>
        <strain evidence="1 2">B4135</strain>
    </source>
</reference>
<evidence type="ECO:0000313" key="1">
    <source>
        <dbReference type="EMBL" id="KYD19264.1"/>
    </source>
</evidence>
<dbReference type="AlphaFoldDB" id="A0A150M3T6"/>
<dbReference type="STRING" id="301148.B4135_2188"/>
<accession>A0A150M3T6</accession>
<gene>
    <name evidence="1" type="ORF">B4135_2188</name>
</gene>
<comment type="caution">
    <text evidence="1">The sequence shown here is derived from an EMBL/GenBank/DDBJ whole genome shotgun (WGS) entry which is preliminary data.</text>
</comment>
<dbReference type="Proteomes" id="UP000075683">
    <property type="component" value="Unassembled WGS sequence"/>
</dbReference>
<protein>
    <submittedName>
        <fullName evidence="1">Uncharacterized protein</fullName>
    </submittedName>
</protein>
<sequence>MAEFAFAESFRNKSGGFDGTKRCIPKNDPFVKSGHLLQIPALLMSGRRPSKKKTMYASFSYSRNLPLMFVQNAHP</sequence>
<evidence type="ECO:0000313" key="2">
    <source>
        <dbReference type="Proteomes" id="UP000075683"/>
    </source>
</evidence>
<organism evidence="1 2">
    <name type="scientific">Caldibacillus debilis</name>
    <dbReference type="NCBI Taxonomy" id="301148"/>
    <lineage>
        <taxon>Bacteria</taxon>
        <taxon>Bacillati</taxon>
        <taxon>Bacillota</taxon>
        <taxon>Bacilli</taxon>
        <taxon>Bacillales</taxon>
        <taxon>Bacillaceae</taxon>
        <taxon>Caldibacillus</taxon>
    </lineage>
</organism>